<feature type="binding site" evidence="4">
    <location>
        <position position="112"/>
    </location>
    <ligand>
        <name>(6R)-10-formyltetrahydrofolate</name>
        <dbReference type="ChEBI" id="CHEBI:195366"/>
    </ligand>
</feature>
<keyword evidence="2 4" id="KW-0808">Transferase</keyword>
<dbReference type="RefSeq" id="WP_268873321.1">
    <property type="nucleotide sequence ID" value="NZ_AZEE01000028.1"/>
</dbReference>
<evidence type="ECO:0000313" key="7">
    <source>
        <dbReference type="Proteomes" id="UP000051160"/>
    </source>
</evidence>
<comment type="caution">
    <text evidence="6">The sequence shown here is derived from an EMBL/GenBank/DDBJ whole genome shotgun (WGS) entry which is preliminary data.</text>
</comment>
<feature type="domain" description="Formyl transferase N-terminal" evidence="5">
    <location>
        <begin position="12"/>
        <end position="187"/>
    </location>
</feature>
<feature type="site" description="Raises pKa of active site His" evidence="4">
    <location>
        <position position="150"/>
    </location>
</feature>
<dbReference type="STRING" id="1423776.FD04_GL000692"/>
<evidence type="ECO:0000256" key="3">
    <source>
        <dbReference type="ARBA" id="ARBA00022755"/>
    </source>
</evidence>
<reference evidence="6 7" key="1">
    <citation type="journal article" date="2015" name="Genome Announc.">
        <title>Expanding the biotechnology potential of lactobacilli through comparative genomics of 213 strains and associated genera.</title>
        <authorList>
            <person name="Sun Z."/>
            <person name="Harris H.M."/>
            <person name="McCann A."/>
            <person name="Guo C."/>
            <person name="Argimon S."/>
            <person name="Zhang W."/>
            <person name="Yang X."/>
            <person name="Jeffery I.B."/>
            <person name="Cooney J.C."/>
            <person name="Kagawa T.F."/>
            <person name="Liu W."/>
            <person name="Song Y."/>
            <person name="Salvetti E."/>
            <person name="Wrobel A."/>
            <person name="Rasinkangas P."/>
            <person name="Parkhill J."/>
            <person name="Rea M.C."/>
            <person name="O'Sullivan O."/>
            <person name="Ritari J."/>
            <person name="Douillard F.P."/>
            <person name="Paul Ross R."/>
            <person name="Yang R."/>
            <person name="Briner A.E."/>
            <person name="Felis G.E."/>
            <person name="de Vos W.M."/>
            <person name="Barrangou R."/>
            <person name="Klaenhammer T.R."/>
            <person name="Caufield P.W."/>
            <person name="Cui Y."/>
            <person name="Zhang H."/>
            <person name="O'Toole P.W."/>
        </authorList>
    </citation>
    <scope>NUCLEOTIDE SEQUENCE [LARGE SCALE GENOMIC DNA]</scope>
    <source>
        <strain evidence="6 7">DSM 19909</strain>
    </source>
</reference>
<feature type="binding site" evidence="4">
    <location>
        <begin position="95"/>
        <end position="98"/>
    </location>
    <ligand>
        <name>(6R)-10-formyltetrahydrofolate</name>
        <dbReference type="ChEBI" id="CHEBI:195366"/>
    </ligand>
</feature>
<dbReference type="GO" id="GO:0006189">
    <property type="term" value="P:'de novo' IMP biosynthetic process"/>
    <property type="evidence" value="ECO:0007669"/>
    <property type="project" value="UniProtKB-UniRule"/>
</dbReference>
<dbReference type="NCBIfam" id="TIGR00639">
    <property type="entry name" value="PurN"/>
    <property type="match status" value="1"/>
</dbReference>
<proteinExistence type="inferred from homology"/>
<dbReference type="Proteomes" id="UP000051160">
    <property type="component" value="Unassembled WGS sequence"/>
</dbReference>
<keyword evidence="7" id="KW-1185">Reference proteome</keyword>
<sequence>MIDQSNTEVKPRLAIFASGNGTNFEALMTADLPAQICVVVCDQPNAGVIERANHHQIPVVMSVAQKGVSKVAREQQLLNDLAEYRVDDLVLAGYMRIIGRTLLAAFPRHIINIHPALLPAFPGRHGIEDAYQYGVKVTGVTIHYVDGGVDTGEIIAQAPVLRSETDTLASLETKIHEVEHQLYPETIRHLIQKGVL</sequence>
<comment type="pathway">
    <text evidence="1 4">Purine metabolism; IMP biosynthesis via de novo pathway; N(2)-formyl-N(1)-(5-phospho-D-ribosyl)glycinamide from N(1)-(5-phospho-D-ribosyl)glycinamide (10-formyl THF route): step 1/1.</text>
</comment>
<dbReference type="PATRIC" id="fig|1423776.4.peg.695"/>
<evidence type="ECO:0000259" key="5">
    <source>
        <dbReference type="Pfam" id="PF00551"/>
    </source>
</evidence>
<comment type="function">
    <text evidence="4">Catalyzes the transfer of a formyl group from 10-formyltetrahydrofolate to 5-phospho-ribosyl-glycinamide (GAR), producing 5-phospho-ribosyl-N-formylglycinamide (FGAR) and tetrahydrofolate.</text>
</comment>
<dbReference type="SUPFAM" id="SSF53328">
    <property type="entry name" value="Formyltransferase"/>
    <property type="match status" value="1"/>
</dbReference>
<evidence type="ECO:0000313" key="6">
    <source>
        <dbReference type="EMBL" id="KRK97723.1"/>
    </source>
</evidence>
<protein>
    <recommendedName>
        <fullName evidence="4">Phosphoribosylglycinamide formyltransferase</fullName>
        <ecNumber evidence="4">2.1.2.2</ecNumber>
    </recommendedName>
    <alternativeName>
        <fullName evidence="4">5'-phosphoribosylglycinamide transformylase</fullName>
    </alternativeName>
    <alternativeName>
        <fullName evidence="4">GAR transformylase</fullName>
        <shortName evidence="4">GART</shortName>
    </alternativeName>
</protein>
<dbReference type="PANTHER" id="PTHR43369">
    <property type="entry name" value="PHOSPHORIBOSYLGLYCINAMIDE FORMYLTRANSFERASE"/>
    <property type="match status" value="1"/>
</dbReference>
<dbReference type="GO" id="GO:0004644">
    <property type="term" value="F:phosphoribosylglycinamide formyltransferase activity"/>
    <property type="evidence" value="ECO:0007669"/>
    <property type="project" value="UniProtKB-UniRule"/>
</dbReference>
<dbReference type="HAMAP" id="MF_01930">
    <property type="entry name" value="PurN"/>
    <property type="match status" value="1"/>
</dbReference>
<dbReference type="Pfam" id="PF00551">
    <property type="entry name" value="Formyl_trans_N"/>
    <property type="match status" value="1"/>
</dbReference>
<dbReference type="EMBL" id="AZEE01000028">
    <property type="protein sequence ID" value="KRK97723.1"/>
    <property type="molecule type" value="Genomic_DNA"/>
</dbReference>
<dbReference type="EC" id="2.1.2.2" evidence="4"/>
<gene>
    <name evidence="4" type="primary">purN</name>
    <name evidence="6" type="ORF">FD04_GL000692</name>
</gene>
<evidence type="ECO:0000256" key="1">
    <source>
        <dbReference type="ARBA" id="ARBA00005054"/>
    </source>
</evidence>
<feature type="binding site" evidence="4">
    <location>
        <begin position="21"/>
        <end position="23"/>
    </location>
    <ligand>
        <name>N(1)-(5-phospho-beta-D-ribosyl)glycinamide</name>
        <dbReference type="ChEBI" id="CHEBI:143788"/>
    </ligand>
</feature>
<dbReference type="AlphaFoldDB" id="A0A0R1LPF4"/>
<feature type="active site" description="Proton donor" evidence="4">
    <location>
        <position position="114"/>
    </location>
</feature>
<dbReference type="CDD" id="cd08645">
    <property type="entry name" value="FMT_core_GART"/>
    <property type="match status" value="1"/>
</dbReference>
<dbReference type="InterPro" id="IPR002376">
    <property type="entry name" value="Formyl_transf_N"/>
</dbReference>
<evidence type="ECO:0000256" key="2">
    <source>
        <dbReference type="ARBA" id="ARBA00022679"/>
    </source>
</evidence>
<keyword evidence="3 4" id="KW-0658">Purine biosynthesis</keyword>
<name>A0A0R1LPF4_9LACO</name>
<dbReference type="UniPathway" id="UPA00074">
    <property type="reaction ID" value="UER00126"/>
</dbReference>
<dbReference type="GO" id="GO:0005829">
    <property type="term" value="C:cytosol"/>
    <property type="evidence" value="ECO:0007669"/>
    <property type="project" value="TreeGrafter"/>
</dbReference>
<accession>A0A0R1LPF4</accession>
<dbReference type="PANTHER" id="PTHR43369:SF2">
    <property type="entry name" value="PHOSPHORIBOSYLGLYCINAMIDE FORMYLTRANSFERASE"/>
    <property type="match status" value="1"/>
</dbReference>
<organism evidence="6 7">
    <name type="scientific">Secundilactobacillus odoratitofui DSM 19909 = JCM 15043</name>
    <dbReference type="NCBI Taxonomy" id="1423776"/>
    <lineage>
        <taxon>Bacteria</taxon>
        <taxon>Bacillati</taxon>
        <taxon>Bacillota</taxon>
        <taxon>Bacilli</taxon>
        <taxon>Lactobacillales</taxon>
        <taxon>Lactobacillaceae</taxon>
        <taxon>Secundilactobacillus</taxon>
    </lineage>
</organism>
<dbReference type="Gene3D" id="3.40.50.170">
    <property type="entry name" value="Formyl transferase, N-terminal domain"/>
    <property type="match status" value="1"/>
</dbReference>
<comment type="catalytic activity">
    <reaction evidence="4">
        <text>N(1)-(5-phospho-beta-D-ribosyl)glycinamide + (6R)-10-formyltetrahydrofolate = N(2)-formyl-N(1)-(5-phospho-beta-D-ribosyl)glycinamide + (6S)-5,6,7,8-tetrahydrofolate + H(+)</text>
        <dbReference type="Rhea" id="RHEA:15053"/>
        <dbReference type="ChEBI" id="CHEBI:15378"/>
        <dbReference type="ChEBI" id="CHEBI:57453"/>
        <dbReference type="ChEBI" id="CHEBI:143788"/>
        <dbReference type="ChEBI" id="CHEBI:147286"/>
        <dbReference type="ChEBI" id="CHEBI:195366"/>
        <dbReference type="EC" id="2.1.2.2"/>
    </reaction>
</comment>
<dbReference type="InterPro" id="IPR036477">
    <property type="entry name" value="Formyl_transf_N_sf"/>
</dbReference>
<comment type="similarity">
    <text evidence="4">Belongs to the GART family.</text>
</comment>
<evidence type="ECO:0000256" key="4">
    <source>
        <dbReference type="HAMAP-Rule" id="MF_01930"/>
    </source>
</evidence>
<dbReference type="InterPro" id="IPR004607">
    <property type="entry name" value="GART"/>
</dbReference>
<feature type="binding site" evidence="4">
    <location>
        <position position="73"/>
    </location>
    <ligand>
        <name>(6R)-10-formyltetrahydrofolate</name>
        <dbReference type="ChEBI" id="CHEBI:195366"/>
    </ligand>
</feature>